<dbReference type="OrthoDB" id="1423961at2"/>
<dbReference type="SUPFAM" id="SSF51182">
    <property type="entry name" value="RmlC-like cupins"/>
    <property type="match status" value="1"/>
</dbReference>
<dbReference type="Gene3D" id="2.60.120.10">
    <property type="entry name" value="Jelly Rolls"/>
    <property type="match status" value="1"/>
</dbReference>
<accession>A0A6N6MCI9</accession>
<sequence length="126" mass="14467">METHFGLNYHETAETTNGRFFLATSNIPSDDPGTPWHLHSKEDEWVLIFSGALKVCVSDEEYLLKSGDHLKIPKASWHRWSPVKNFSSHVMFLFSPAGIEDMFREWDQIHGEIEDVGMKYGTAILK</sequence>
<dbReference type="InterPro" id="IPR014710">
    <property type="entry name" value="RmlC-like_jellyroll"/>
</dbReference>
<dbReference type="RefSeq" id="WP_151166705.1">
    <property type="nucleotide sequence ID" value="NZ_WACR01000003.1"/>
</dbReference>
<gene>
    <name evidence="2" type="ORF">F3059_03925</name>
</gene>
<comment type="caution">
    <text evidence="2">The sequence shown here is derived from an EMBL/GenBank/DDBJ whole genome shotgun (WGS) entry which is preliminary data.</text>
</comment>
<evidence type="ECO:0000259" key="1">
    <source>
        <dbReference type="Pfam" id="PF07883"/>
    </source>
</evidence>
<name>A0A6N6MCI9_9FLAO</name>
<organism evidence="2 3">
    <name type="scientific">Salibacter halophilus</name>
    <dbReference type="NCBI Taxonomy" id="1803916"/>
    <lineage>
        <taxon>Bacteria</taxon>
        <taxon>Pseudomonadati</taxon>
        <taxon>Bacteroidota</taxon>
        <taxon>Flavobacteriia</taxon>
        <taxon>Flavobacteriales</taxon>
        <taxon>Salibacteraceae</taxon>
        <taxon>Salibacter</taxon>
    </lineage>
</organism>
<proteinExistence type="predicted"/>
<dbReference type="AlphaFoldDB" id="A0A6N6MCI9"/>
<dbReference type="Pfam" id="PF07883">
    <property type="entry name" value="Cupin_2"/>
    <property type="match status" value="1"/>
</dbReference>
<dbReference type="PANTHER" id="PTHR36440:SF1">
    <property type="entry name" value="PUTATIVE (AFU_ORTHOLOGUE AFUA_8G07350)-RELATED"/>
    <property type="match status" value="1"/>
</dbReference>
<dbReference type="Proteomes" id="UP000435357">
    <property type="component" value="Unassembled WGS sequence"/>
</dbReference>
<dbReference type="InterPro" id="IPR011051">
    <property type="entry name" value="RmlC_Cupin_sf"/>
</dbReference>
<dbReference type="EMBL" id="WACR01000003">
    <property type="protein sequence ID" value="KAB1065108.1"/>
    <property type="molecule type" value="Genomic_DNA"/>
</dbReference>
<feature type="domain" description="Cupin type-2" evidence="1">
    <location>
        <begin position="30"/>
        <end position="81"/>
    </location>
</feature>
<dbReference type="PANTHER" id="PTHR36440">
    <property type="entry name" value="PUTATIVE (AFU_ORTHOLOGUE AFUA_8G07350)-RELATED"/>
    <property type="match status" value="1"/>
</dbReference>
<evidence type="ECO:0000313" key="2">
    <source>
        <dbReference type="EMBL" id="KAB1065108.1"/>
    </source>
</evidence>
<reference evidence="2 3" key="1">
    <citation type="submission" date="2019-09" db="EMBL/GenBank/DDBJ databases">
        <title>Genomes of Cryomorphaceae.</title>
        <authorList>
            <person name="Bowman J.P."/>
        </authorList>
    </citation>
    <scope>NUCLEOTIDE SEQUENCE [LARGE SCALE GENOMIC DNA]</scope>
    <source>
        <strain evidence="2 3">KCTC 52047</strain>
    </source>
</reference>
<dbReference type="InterPro" id="IPR013096">
    <property type="entry name" value="Cupin_2"/>
</dbReference>
<keyword evidence="3" id="KW-1185">Reference proteome</keyword>
<protein>
    <submittedName>
        <fullName evidence="2">Cupin domain-containing protein</fullName>
    </submittedName>
</protein>
<dbReference type="InterPro" id="IPR053146">
    <property type="entry name" value="QDO-like"/>
</dbReference>
<evidence type="ECO:0000313" key="3">
    <source>
        <dbReference type="Proteomes" id="UP000435357"/>
    </source>
</evidence>